<feature type="compositionally biased region" description="Basic and acidic residues" evidence="1">
    <location>
        <begin position="35"/>
        <end position="50"/>
    </location>
</feature>
<proteinExistence type="predicted"/>
<name>A0ABN9U4G0_9DINO</name>
<feature type="compositionally biased region" description="Low complexity" evidence="1">
    <location>
        <begin position="181"/>
        <end position="194"/>
    </location>
</feature>
<feature type="region of interest" description="Disordered" evidence="1">
    <location>
        <begin position="1"/>
        <end position="201"/>
    </location>
</feature>
<feature type="compositionally biased region" description="Low complexity" evidence="1">
    <location>
        <begin position="78"/>
        <end position="88"/>
    </location>
</feature>
<protein>
    <submittedName>
        <fullName evidence="2">Uncharacterized protein</fullName>
    </submittedName>
</protein>
<accession>A0ABN9U4G0</accession>
<comment type="caution">
    <text evidence="2">The sequence shown here is derived from an EMBL/GenBank/DDBJ whole genome shotgun (WGS) entry which is preliminary data.</text>
</comment>
<evidence type="ECO:0000313" key="2">
    <source>
        <dbReference type="EMBL" id="CAK0853754.1"/>
    </source>
</evidence>
<gene>
    <name evidence="2" type="ORF">PCOR1329_LOCUS45123</name>
</gene>
<feature type="non-terminal residue" evidence="2">
    <location>
        <position position="1"/>
    </location>
</feature>
<dbReference type="EMBL" id="CAUYUJ010015423">
    <property type="protein sequence ID" value="CAK0853754.1"/>
    <property type="molecule type" value="Genomic_DNA"/>
</dbReference>
<dbReference type="Proteomes" id="UP001189429">
    <property type="component" value="Unassembled WGS sequence"/>
</dbReference>
<reference evidence="2" key="1">
    <citation type="submission" date="2023-10" db="EMBL/GenBank/DDBJ databases">
        <authorList>
            <person name="Chen Y."/>
            <person name="Shah S."/>
            <person name="Dougan E. K."/>
            <person name="Thang M."/>
            <person name="Chan C."/>
        </authorList>
    </citation>
    <scope>NUCLEOTIDE SEQUENCE [LARGE SCALE GENOMIC DNA]</scope>
</reference>
<organism evidence="2 3">
    <name type="scientific">Prorocentrum cordatum</name>
    <dbReference type="NCBI Taxonomy" id="2364126"/>
    <lineage>
        <taxon>Eukaryota</taxon>
        <taxon>Sar</taxon>
        <taxon>Alveolata</taxon>
        <taxon>Dinophyceae</taxon>
        <taxon>Prorocentrales</taxon>
        <taxon>Prorocentraceae</taxon>
        <taxon>Prorocentrum</taxon>
    </lineage>
</organism>
<evidence type="ECO:0000313" key="3">
    <source>
        <dbReference type="Proteomes" id="UP001189429"/>
    </source>
</evidence>
<feature type="compositionally biased region" description="Basic and acidic residues" evidence="1">
    <location>
        <begin position="90"/>
        <end position="101"/>
    </location>
</feature>
<evidence type="ECO:0000256" key="1">
    <source>
        <dbReference type="SAM" id="MobiDB-lite"/>
    </source>
</evidence>
<sequence>EEQEEARALPWARGSSRAPRALAAVRGSSPAQRRGPGERHGPLEGDRGGERGVWTTAWAQSSGTQTMSPGRWTAVRVPPSTRGGTPRRTGTRDIRAAEGGRKRQLRSPATQMLNAPGASARAPQCRFGPRRTAGTPPGPARRRCWGARRPGPGLFRPRRARAERSGTSLKRYPVLPDSTSAAPPAVTAPATAAPGMYRCSG</sequence>
<keyword evidence="3" id="KW-1185">Reference proteome</keyword>
<feature type="compositionally biased region" description="Polar residues" evidence="1">
    <location>
        <begin position="57"/>
        <end position="68"/>
    </location>
</feature>